<protein>
    <submittedName>
        <fullName evidence="1">Coiled-coil domain-containing protein 157</fullName>
    </submittedName>
</protein>
<evidence type="ECO:0000313" key="1">
    <source>
        <dbReference type="EMBL" id="JAT50385.1"/>
    </source>
</evidence>
<dbReference type="Pfam" id="PF12855">
    <property type="entry name" value="Ecl1"/>
    <property type="match status" value="1"/>
</dbReference>
<proteinExistence type="predicted"/>
<sequence>MDLSWCPVCDKQNFAIESLYCSEACRKKDAISTLNEEYTYEFPRCSSQKPYQSPYNSPCSSPCTTPHTSPELSPIISPTNTMMDYGFQSINSMSSSPSELLFHGFNSSIMNRTNFFFNNTADSLKAKVSRKKKYF</sequence>
<dbReference type="InterPro" id="IPR024368">
    <property type="entry name" value="Ecl1/2/3"/>
</dbReference>
<dbReference type="EMBL" id="GDJX01017551">
    <property type="protein sequence ID" value="JAT50385.1"/>
    <property type="molecule type" value="Transcribed_RNA"/>
</dbReference>
<reference evidence="1" key="1">
    <citation type="submission" date="2015-07" db="EMBL/GenBank/DDBJ databases">
        <title>Transcriptome Assembly of Anthurium amnicola.</title>
        <authorList>
            <person name="Suzuki J."/>
        </authorList>
    </citation>
    <scope>NUCLEOTIDE SEQUENCE</scope>
</reference>
<name>A0A1D1Y6W2_9ARAE</name>
<gene>
    <name evidence="1" type="primary">CCDC157_1</name>
    <name evidence="1" type="ORF">g.29894</name>
</gene>
<dbReference type="AlphaFoldDB" id="A0A1D1Y6W2"/>
<organism evidence="1">
    <name type="scientific">Anthurium amnicola</name>
    <dbReference type="NCBI Taxonomy" id="1678845"/>
    <lineage>
        <taxon>Eukaryota</taxon>
        <taxon>Viridiplantae</taxon>
        <taxon>Streptophyta</taxon>
        <taxon>Embryophyta</taxon>
        <taxon>Tracheophyta</taxon>
        <taxon>Spermatophyta</taxon>
        <taxon>Magnoliopsida</taxon>
        <taxon>Liliopsida</taxon>
        <taxon>Araceae</taxon>
        <taxon>Pothoideae</taxon>
        <taxon>Potheae</taxon>
        <taxon>Anthurium</taxon>
    </lineage>
</organism>
<accession>A0A1D1Y6W2</accession>